<dbReference type="Proteomes" id="UP001347796">
    <property type="component" value="Unassembled WGS sequence"/>
</dbReference>
<evidence type="ECO:0000256" key="2">
    <source>
        <dbReference type="ARBA" id="ARBA00008117"/>
    </source>
</evidence>
<accession>A0AAN8K5S7</accession>
<evidence type="ECO:0000256" key="4">
    <source>
        <dbReference type="ARBA" id="ARBA00022723"/>
    </source>
</evidence>
<dbReference type="InterPro" id="IPR018957">
    <property type="entry name" value="Znf_C3HC4_RING-type"/>
</dbReference>
<dbReference type="CDD" id="cd16536">
    <property type="entry name" value="RING-HC_RNF10"/>
    <property type="match status" value="1"/>
</dbReference>
<feature type="domain" description="RING-type" evidence="11">
    <location>
        <begin position="190"/>
        <end position="231"/>
    </location>
</feature>
<dbReference type="Pfam" id="PF00097">
    <property type="entry name" value="zf-C3HC4"/>
    <property type="match status" value="1"/>
</dbReference>
<dbReference type="Gene3D" id="3.30.40.10">
    <property type="entry name" value="Zinc/RING finger domain, C3HC4 (zinc finger)"/>
    <property type="match status" value="1"/>
</dbReference>
<keyword evidence="5 9" id="KW-0863">Zinc-finger</keyword>
<dbReference type="PROSITE" id="PS00518">
    <property type="entry name" value="ZF_RING_1"/>
    <property type="match status" value="1"/>
</dbReference>
<dbReference type="InterPro" id="IPR001841">
    <property type="entry name" value="Znf_RING"/>
</dbReference>
<evidence type="ECO:0000256" key="6">
    <source>
        <dbReference type="ARBA" id="ARBA00022833"/>
    </source>
</evidence>
<dbReference type="PANTHER" id="PTHR12983">
    <property type="entry name" value="RING FINGER 10 FAMILY MEMBER"/>
    <property type="match status" value="1"/>
</dbReference>
<protein>
    <recommendedName>
        <fullName evidence="7">E3 ubiquitin-protein ligase RNF10</fullName>
    </recommendedName>
    <alternativeName>
        <fullName evidence="8">RING finger protein 10</fullName>
    </alternativeName>
</protein>
<feature type="compositionally biased region" description="Low complexity" evidence="10">
    <location>
        <begin position="675"/>
        <end position="689"/>
    </location>
</feature>
<keyword evidence="13" id="KW-1185">Reference proteome</keyword>
<sequence length="804" mass="89479">MLEEEISMEKKGFTRQSSVPPPKNGPSAESKKNDNSNKFPRNTRKRESPANGRGVSDNNGSRKPAPQKWRSSGDKRPRSRTFNPFDRQREEVAGYGDDSGNYRSKKGNLNHLLNFSFAPREVDTFSGGSVRRTKTGNRVRFDKKRFLQANCQFIVQDTGDYTVHSADPDILVDWDLIELVRLYSFEKPLCPICLDSPVAAKVTRCGHIYCWSCILHLLSLEDGTWAECPICYSPVVDKDLRSAEPIIVKPYKVGDKITMKLMKREPNSTYSLPVDNWLNRNGKPHSINDDESITRYMKILTASPSDILSQVICREKTSLETQLLVTEASEICFIETAQAQLKERESILQVKADVEKNFNKVLSKNRDSISSDTSNAKIATSSVSDDNISSRTKTVSIGSTTSLQSDEYPVISAGRFKTFSESSLSDTDQLTTEINHDSLDCDPSSLPKSHSVPLAMAMGACSLVLPEEAVTEPEMSTDETKKMFQKPKNKQVYSSKNGYFCFQAKDGQQIYIHNLNSRCLTHEYGSLELSPKEITGTIIDIRSMSMTEELRARTKYLNHLPLSSEFLLVELALRPPILSRRTLDLFQGEIDQKRRFRQRKANTERQREKKIVLEENKKLGIFPGLNISLESEYQFPSYMNQPEQVSRGQPPSPTGSNDVQISPVDISGLSLYEDNSPPMSSPEDNNSSSVSFAQMLRQGPAKAQQPIWPKPVNKVESFPALGASRGAAAAGGVDSDGSDMEDYAPVPEYGRSFGNAIQAALDNAAAAKTATKTPKQKGGGGKNKKKSKKTKLLFSTSMTRGTID</sequence>
<feature type="compositionally biased region" description="Polar residues" evidence="10">
    <location>
        <begin position="640"/>
        <end position="660"/>
    </location>
</feature>
<evidence type="ECO:0000256" key="5">
    <source>
        <dbReference type="ARBA" id="ARBA00022771"/>
    </source>
</evidence>
<keyword evidence="3" id="KW-0963">Cytoplasm</keyword>
<evidence type="ECO:0000259" key="11">
    <source>
        <dbReference type="PROSITE" id="PS50089"/>
    </source>
</evidence>
<evidence type="ECO:0000313" key="12">
    <source>
        <dbReference type="EMBL" id="KAK6190576.1"/>
    </source>
</evidence>
<proteinExistence type="inferred from homology"/>
<feature type="region of interest" description="Disordered" evidence="10">
    <location>
        <begin position="640"/>
        <end position="689"/>
    </location>
</feature>
<comment type="subcellular location">
    <subcellularLocation>
        <location evidence="1">Cytoplasm</location>
    </subcellularLocation>
</comment>
<dbReference type="InterPro" id="IPR039739">
    <property type="entry name" value="MAG2/RNF10"/>
</dbReference>
<evidence type="ECO:0000256" key="8">
    <source>
        <dbReference type="ARBA" id="ARBA00035390"/>
    </source>
</evidence>
<feature type="compositionally biased region" description="Basic residues" evidence="10">
    <location>
        <begin position="782"/>
        <end position="791"/>
    </location>
</feature>
<dbReference type="GO" id="GO:0005737">
    <property type="term" value="C:cytoplasm"/>
    <property type="evidence" value="ECO:0007669"/>
    <property type="project" value="UniProtKB-SubCell"/>
</dbReference>
<comment type="caution">
    <text evidence="12">The sequence shown here is derived from an EMBL/GenBank/DDBJ whole genome shotgun (WGS) entry which is preliminary data.</text>
</comment>
<feature type="region of interest" description="Disordered" evidence="10">
    <location>
        <begin position="765"/>
        <end position="804"/>
    </location>
</feature>
<dbReference type="InterPro" id="IPR017907">
    <property type="entry name" value="Znf_RING_CS"/>
</dbReference>
<gene>
    <name evidence="12" type="ORF">SNE40_002411</name>
</gene>
<dbReference type="EMBL" id="JAZGQO010000002">
    <property type="protein sequence ID" value="KAK6190576.1"/>
    <property type="molecule type" value="Genomic_DNA"/>
</dbReference>
<dbReference type="SUPFAM" id="SSF57850">
    <property type="entry name" value="RING/U-box"/>
    <property type="match status" value="1"/>
</dbReference>
<feature type="compositionally biased region" description="Polar residues" evidence="10">
    <location>
        <begin position="793"/>
        <end position="804"/>
    </location>
</feature>
<dbReference type="PROSITE" id="PS50089">
    <property type="entry name" value="ZF_RING_2"/>
    <property type="match status" value="1"/>
</dbReference>
<comment type="similarity">
    <text evidence="2">Belongs to the RNF10 family.</text>
</comment>
<dbReference type="InterPro" id="IPR013083">
    <property type="entry name" value="Znf_RING/FYVE/PHD"/>
</dbReference>
<dbReference type="GO" id="GO:0000976">
    <property type="term" value="F:transcription cis-regulatory region binding"/>
    <property type="evidence" value="ECO:0007669"/>
    <property type="project" value="TreeGrafter"/>
</dbReference>
<reference evidence="12 13" key="1">
    <citation type="submission" date="2024-01" db="EMBL/GenBank/DDBJ databases">
        <title>The genome of the rayed Mediterranean limpet Patella caerulea (Linnaeus, 1758).</title>
        <authorList>
            <person name="Anh-Thu Weber A."/>
            <person name="Halstead-Nussloch G."/>
        </authorList>
    </citation>
    <scope>NUCLEOTIDE SEQUENCE [LARGE SCALE GENOMIC DNA]</scope>
    <source>
        <strain evidence="12">AATW-2023a</strain>
        <tissue evidence="12">Whole specimen</tissue>
    </source>
</reference>
<evidence type="ECO:0000256" key="1">
    <source>
        <dbReference type="ARBA" id="ARBA00004496"/>
    </source>
</evidence>
<feature type="compositionally biased region" description="Polar residues" evidence="10">
    <location>
        <begin position="370"/>
        <end position="396"/>
    </location>
</feature>
<evidence type="ECO:0000313" key="13">
    <source>
        <dbReference type="Proteomes" id="UP001347796"/>
    </source>
</evidence>
<dbReference type="GO" id="GO:0008270">
    <property type="term" value="F:zinc ion binding"/>
    <property type="evidence" value="ECO:0007669"/>
    <property type="project" value="UniProtKB-KW"/>
</dbReference>
<feature type="region of interest" description="Disordered" evidence="10">
    <location>
        <begin position="366"/>
        <end position="396"/>
    </location>
</feature>
<evidence type="ECO:0000256" key="10">
    <source>
        <dbReference type="SAM" id="MobiDB-lite"/>
    </source>
</evidence>
<organism evidence="12 13">
    <name type="scientific">Patella caerulea</name>
    <name type="common">Rayed Mediterranean limpet</name>
    <dbReference type="NCBI Taxonomy" id="87958"/>
    <lineage>
        <taxon>Eukaryota</taxon>
        <taxon>Metazoa</taxon>
        <taxon>Spiralia</taxon>
        <taxon>Lophotrochozoa</taxon>
        <taxon>Mollusca</taxon>
        <taxon>Gastropoda</taxon>
        <taxon>Patellogastropoda</taxon>
        <taxon>Patelloidea</taxon>
        <taxon>Patellidae</taxon>
        <taxon>Patella</taxon>
    </lineage>
</organism>
<evidence type="ECO:0000256" key="9">
    <source>
        <dbReference type="PROSITE-ProRule" id="PRU00175"/>
    </source>
</evidence>
<evidence type="ECO:0000256" key="3">
    <source>
        <dbReference type="ARBA" id="ARBA00022490"/>
    </source>
</evidence>
<keyword evidence="6" id="KW-0862">Zinc</keyword>
<dbReference type="SMART" id="SM00184">
    <property type="entry name" value="RING"/>
    <property type="match status" value="1"/>
</dbReference>
<evidence type="ECO:0000256" key="7">
    <source>
        <dbReference type="ARBA" id="ARBA00035131"/>
    </source>
</evidence>
<name>A0AAN8K5S7_PATCE</name>
<dbReference type="PANTHER" id="PTHR12983:SF9">
    <property type="entry name" value="E3 UBIQUITIN-PROTEIN LIGASE RNF10"/>
    <property type="match status" value="1"/>
</dbReference>
<dbReference type="GO" id="GO:0045944">
    <property type="term" value="P:positive regulation of transcription by RNA polymerase II"/>
    <property type="evidence" value="ECO:0007669"/>
    <property type="project" value="TreeGrafter"/>
</dbReference>
<feature type="region of interest" description="Disordered" evidence="10">
    <location>
        <begin position="1"/>
        <end position="103"/>
    </location>
</feature>
<keyword evidence="4" id="KW-0479">Metal-binding</keyword>
<dbReference type="AlphaFoldDB" id="A0AAN8K5S7"/>